<organism evidence="1">
    <name type="scientific">freshwater metagenome</name>
    <dbReference type="NCBI Taxonomy" id="449393"/>
    <lineage>
        <taxon>unclassified sequences</taxon>
        <taxon>metagenomes</taxon>
        <taxon>ecological metagenomes</taxon>
    </lineage>
</organism>
<reference evidence="1" key="1">
    <citation type="submission" date="2020-05" db="EMBL/GenBank/DDBJ databases">
        <authorList>
            <person name="Chiriac C."/>
            <person name="Salcher M."/>
            <person name="Ghai R."/>
            <person name="Kavagutti S V."/>
        </authorList>
    </citation>
    <scope>NUCLEOTIDE SEQUENCE</scope>
</reference>
<protein>
    <submittedName>
        <fullName evidence="1">Unannotated protein</fullName>
    </submittedName>
</protein>
<dbReference type="EMBL" id="CAFBQP010000091">
    <property type="protein sequence ID" value="CAB5067051.1"/>
    <property type="molecule type" value="Genomic_DNA"/>
</dbReference>
<sequence length="107" mass="11238">MNAMLTEFSPGNLGSTASTDSVDWVTCDFLSRQKPSADQSTSCSATKFRSSVVMISLTPQYALARAGTRIHAAPAIDAARAIRMISSQCGASTLMPTPTAAKAPIRN</sequence>
<name>A0A6J7UM71_9ZZZZ</name>
<evidence type="ECO:0000313" key="1">
    <source>
        <dbReference type="EMBL" id="CAB5067051.1"/>
    </source>
</evidence>
<accession>A0A6J7UM71</accession>
<proteinExistence type="predicted"/>
<gene>
    <name evidence="1" type="ORF">UFOPK4306_01975</name>
</gene>
<dbReference type="AlphaFoldDB" id="A0A6J7UM71"/>